<dbReference type="Proteomes" id="UP000266841">
    <property type="component" value="Unassembled WGS sequence"/>
</dbReference>
<protein>
    <submittedName>
        <fullName evidence="1">Uncharacterized protein</fullName>
    </submittedName>
</protein>
<accession>K0S3N2</accession>
<proteinExistence type="predicted"/>
<comment type="caution">
    <text evidence="1">The sequence shown here is derived from an EMBL/GenBank/DDBJ whole genome shotgun (WGS) entry which is preliminary data.</text>
</comment>
<name>K0S3N2_THAOC</name>
<feature type="non-terminal residue" evidence="1">
    <location>
        <position position="1"/>
    </location>
</feature>
<organism evidence="1 2">
    <name type="scientific">Thalassiosira oceanica</name>
    <name type="common">Marine diatom</name>
    <dbReference type="NCBI Taxonomy" id="159749"/>
    <lineage>
        <taxon>Eukaryota</taxon>
        <taxon>Sar</taxon>
        <taxon>Stramenopiles</taxon>
        <taxon>Ochrophyta</taxon>
        <taxon>Bacillariophyta</taxon>
        <taxon>Coscinodiscophyceae</taxon>
        <taxon>Thalassiosirophycidae</taxon>
        <taxon>Thalassiosirales</taxon>
        <taxon>Thalassiosiraceae</taxon>
        <taxon>Thalassiosira</taxon>
    </lineage>
</organism>
<keyword evidence="2" id="KW-1185">Reference proteome</keyword>
<dbReference type="OMA" id="QMLYLYC"/>
<evidence type="ECO:0000313" key="2">
    <source>
        <dbReference type="Proteomes" id="UP000266841"/>
    </source>
</evidence>
<dbReference type="EMBL" id="AGNL01033734">
    <property type="protein sequence ID" value="EJK55581.1"/>
    <property type="molecule type" value="Genomic_DNA"/>
</dbReference>
<sequence>TSTDNSQADTKSRLDFALTALGMMKSGGGSSQSAGDSEVED</sequence>
<dbReference type="OrthoDB" id="49605at2759"/>
<gene>
    <name evidence="1" type="ORF">THAOC_24677</name>
</gene>
<reference evidence="1 2" key="1">
    <citation type="journal article" date="2012" name="Genome Biol.">
        <title>Genome and low-iron response of an oceanic diatom adapted to chronic iron limitation.</title>
        <authorList>
            <person name="Lommer M."/>
            <person name="Specht M."/>
            <person name="Roy A.S."/>
            <person name="Kraemer L."/>
            <person name="Andreson R."/>
            <person name="Gutowska M.A."/>
            <person name="Wolf J."/>
            <person name="Bergner S.V."/>
            <person name="Schilhabel M.B."/>
            <person name="Klostermeier U.C."/>
            <person name="Beiko R.G."/>
            <person name="Rosenstiel P."/>
            <person name="Hippler M."/>
            <person name="Laroche J."/>
        </authorList>
    </citation>
    <scope>NUCLEOTIDE SEQUENCE [LARGE SCALE GENOMIC DNA]</scope>
    <source>
        <strain evidence="1 2">CCMP1005</strain>
    </source>
</reference>
<evidence type="ECO:0000313" key="1">
    <source>
        <dbReference type="EMBL" id="EJK55581.1"/>
    </source>
</evidence>
<dbReference type="AlphaFoldDB" id="K0S3N2"/>